<dbReference type="Gene3D" id="3.20.20.70">
    <property type="entry name" value="Aldolase class I"/>
    <property type="match status" value="1"/>
</dbReference>
<dbReference type="GO" id="GO:0008270">
    <property type="term" value="F:zinc ion binding"/>
    <property type="evidence" value="ECO:0007669"/>
    <property type="project" value="InterPro"/>
</dbReference>
<gene>
    <name evidence="3" type="ORF">BTJ39_03020</name>
</gene>
<dbReference type="SUPFAM" id="SSF51569">
    <property type="entry name" value="Aldolase"/>
    <property type="match status" value="1"/>
</dbReference>
<feature type="binding site" evidence="2">
    <location>
        <position position="134"/>
    </location>
    <ligand>
        <name>Zn(2+)</name>
        <dbReference type="ChEBI" id="CHEBI:29105"/>
        <label>2</label>
    </ligand>
</feature>
<comment type="cofactor">
    <cofactor evidence="2">
        <name>Zn(2+)</name>
        <dbReference type="ChEBI" id="CHEBI:29105"/>
    </cofactor>
    <text evidence="2">Binds 2 Zn(2+) ions per subunit. One is catalytic and the other provides a structural contribution.</text>
</comment>
<dbReference type="Pfam" id="PF01116">
    <property type="entry name" value="F_bP_aldolase"/>
    <property type="match status" value="1"/>
</dbReference>
<evidence type="ECO:0000313" key="3">
    <source>
        <dbReference type="EMBL" id="OON42141.1"/>
    </source>
</evidence>
<feature type="binding site" evidence="2">
    <location>
        <position position="103"/>
    </location>
    <ligand>
        <name>Zn(2+)</name>
        <dbReference type="ChEBI" id="CHEBI:29105"/>
        <label>2</label>
    </ligand>
</feature>
<keyword evidence="2" id="KW-0862">Zinc</keyword>
<keyword evidence="4" id="KW-1185">Reference proteome</keyword>
<evidence type="ECO:0000313" key="4">
    <source>
        <dbReference type="Proteomes" id="UP000190667"/>
    </source>
</evidence>
<dbReference type="PANTHER" id="PTHR30304">
    <property type="entry name" value="D-TAGATOSE-1,6-BISPHOSPHATE ALDOLASE"/>
    <property type="match status" value="1"/>
</dbReference>
<reference evidence="3 4" key="1">
    <citation type="submission" date="2016-12" db="EMBL/GenBank/DDBJ databases">
        <title>Izhakiella australiana sp. nov. of genus Izhakiella isolated from Australian desert.</title>
        <authorList>
            <person name="Ji M."/>
        </authorList>
    </citation>
    <scope>NUCLEOTIDE SEQUENCE [LARGE SCALE GENOMIC DNA]</scope>
    <source>
        <strain evidence="3 4">D4N98</strain>
    </source>
</reference>
<sequence length="284" mass="30072">MFADMKTMLAKAWKERYALLAINCMNLESARAAVRAAEKYRAPIILNLYQGHLAHFPPATAAAVVRALADEASIPVTLSLDHGKDPIKIRQAFRAGFSGLMIDASAFPLAENIRQTREVTQLVSGVGPLCVEGELGHLADAPVYDHATNADLMTQPADVAPFIEQTDIDLLAVSVGTAHGVYAPGVKPQIDFDRLAEIQRASSVPLALHGGSGTPFEQLERCPAFGVAKINVGAASFEAGKGALLHTLCHDSSIELTDALAAMEQASAEALAPYLQASGSIYKA</sequence>
<accession>A0A1S8YSI9</accession>
<evidence type="ECO:0000256" key="1">
    <source>
        <dbReference type="PIRSR" id="PIRSR001359-1"/>
    </source>
</evidence>
<comment type="caution">
    <text evidence="3">The sequence shown here is derived from an EMBL/GenBank/DDBJ whole genome shotgun (WGS) entry which is preliminary data.</text>
</comment>
<dbReference type="InterPro" id="IPR000771">
    <property type="entry name" value="FBA_II"/>
</dbReference>
<dbReference type="STRING" id="1926881.BTJ39_03020"/>
<organism evidence="3 4">
    <name type="scientific">Izhakiella australiensis</name>
    <dbReference type="NCBI Taxonomy" id="1926881"/>
    <lineage>
        <taxon>Bacteria</taxon>
        <taxon>Pseudomonadati</taxon>
        <taxon>Pseudomonadota</taxon>
        <taxon>Gammaproteobacteria</taxon>
        <taxon>Enterobacterales</taxon>
        <taxon>Erwiniaceae</taxon>
        <taxon>Izhakiella</taxon>
    </lineage>
</organism>
<evidence type="ECO:0000256" key="2">
    <source>
        <dbReference type="PIRSR" id="PIRSR001359-3"/>
    </source>
</evidence>
<name>A0A1S8YSI9_9GAMM</name>
<dbReference type="PIRSF" id="PIRSF001359">
    <property type="entry name" value="F_bP_aldolase_II"/>
    <property type="match status" value="1"/>
</dbReference>
<dbReference type="AlphaFoldDB" id="A0A1S8YSI9"/>
<dbReference type="RefSeq" id="WP_078001173.1">
    <property type="nucleotide sequence ID" value="NZ_MRUL01000001.1"/>
</dbReference>
<dbReference type="EMBL" id="MRUL01000001">
    <property type="protein sequence ID" value="OON42141.1"/>
    <property type="molecule type" value="Genomic_DNA"/>
</dbReference>
<dbReference type="CDD" id="cd00947">
    <property type="entry name" value="TBP_aldolase_IIB"/>
    <property type="match status" value="1"/>
</dbReference>
<dbReference type="GO" id="GO:0005975">
    <property type="term" value="P:carbohydrate metabolic process"/>
    <property type="evidence" value="ECO:0007669"/>
    <property type="project" value="InterPro"/>
</dbReference>
<dbReference type="OrthoDB" id="9803995at2"/>
<feature type="binding site" evidence="2">
    <location>
        <position position="179"/>
    </location>
    <ligand>
        <name>Zn(2+)</name>
        <dbReference type="ChEBI" id="CHEBI:29105"/>
        <label>1</label>
        <note>catalytic</note>
    </ligand>
</feature>
<feature type="binding site" evidence="2">
    <location>
        <position position="82"/>
    </location>
    <ligand>
        <name>Zn(2+)</name>
        <dbReference type="ChEBI" id="CHEBI:29105"/>
        <label>1</label>
        <note>catalytic</note>
    </ligand>
</feature>
<protein>
    <submittedName>
        <fullName evidence="3">Aldolase</fullName>
    </submittedName>
</protein>
<dbReference type="Proteomes" id="UP000190667">
    <property type="component" value="Unassembled WGS sequence"/>
</dbReference>
<dbReference type="InterPro" id="IPR013785">
    <property type="entry name" value="Aldolase_TIM"/>
</dbReference>
<keyword evidence="2" id="KW-0479">Metal-binding</keyword>
<dbReference type="PANTHER" id="PTHR30304:SF0">
    <property type="entry name" value="D-TAGATOSE-1,6-BISPHOSPHATE ALDOLASE SUBUNIT GATY-RELATED"/>
    <property type="match status" value="1"/>
</dbReference>
<proteinExistence type="predicted"/>
<feature type="binding site" evidence="2">
    <location>
        <position position="209"/>
    </location>
    <ligand>
        <name>Zn(2+)</name>
        <dbReference type="ChEBI" id="CHEBI:29105"/>
        <label>1</label>
        <note>catalytic</note>
    </ligand>
</feature>
<feature type="active site" description="Proton donor" evidence="1">
    <location>
        <position position="81"/>
    </location>
</feature>
<dbReference type="GO" id="GO:0016832">
    <property type="term" value="F:aldehyde-lyase activity"/>
    <property type="evidence" value="ECO:0007669"/>
    <property type="project" value="InterPro"/>
</dbReference>
<dbReference type="InterPro" id="IPR050246">
    <property type="entry name" value="Class_II_FBP_aldolase"/>
</dbReference>